<keyword evidence="3" id="KW-0238">DNA-binding</keyword>
<dbReference type="Proteomes" id="UP001198862">
    <property type="component" value="Unassembled WGS sequence"/>
</dbReference>
<dbReference type="EMBL" id="JAJISD010000005">
    <property type="protein sequence ID" value="MCC8429896.1"/>
    <property type="molecule type" value="Genomic_DNA"/>
</dbReference>
<comment type="caution">
    <text evidence="6">The sequence shown here is derived from an EMBL/GenBank/DDBJ whole genome shotgun (WGS) entry which is preliminary data.</text>
</comment>
<evidence type="ECO:0000259" key="5">
    <source>
        <dbReference type="PROSITE" id="PS51898"/>
    </source>
</evidence>
<feature type="domain" description="Tyr recombinase" evidence="5">
    <location>
        <begin position="17"/>
        <end position="192"/>
    </location>
</feature>
<proteinExistence type="inferred from homology"/>
<dbReference type="CDD" id="cd00397">
    <property type="entry name" value="DNA_BRE_C"/>
    <property type="match status" value="1"/>
</dbReference>
<dbReference type="PANTHER" id="PTHR30349:SF41">
    <property type="entry name" value="INTEGRASE_RECOMBINASE PROTEIN MJ0367-RELATED"/>
    <property type="match status" value="1"/>
</dbReference>
<gene>
    <name evidence="6" type="ORF">LJ725_13025</name>
</gene>
<dbReference type="Gene3D" id="1.10.443.10">
    <property type="entry name" value="Intergrase catalytic core"/>
    <property type="match status" value="1"/>
</dbReference>
<dbReference type="InterPro" id="IPR050090">
    <property type="entry name" value="Tyrosine_recombinase_XerCD"/>
</dbReference>
<organism evidence="6 7">
    <name type="scientific">Reyranella aquatilis</name>
    <dbReference type="NCBI Taxonomy" id="2035356"/>
    <lineage>
        <taxon>Bacteria</taxon>
        <taxon>Pseudomonadati</taxon>
        <taxon>Pseudomonadota</taxon>
        <taxon>Alphaproteobacteria</taxon>
        <taxon>Hyphomicrobiales</taxon>
        <taxon>Reyranellaceae</taxon>
        <taxon>Reyranella</taxon>
    </lineage>
</organism>
<accession>A0ABS8KUZ3</accession>
<evidence type="ECO:0000256" key="4">
    <source>
        <dbReference type="ARBA" id="ARBA00023172"/>
    </source>
</evidence>
<keyword evidence="4" id="KW-0233">DNA recombination</keyword>
<evidence type="ECO:0000256" key="2">
    <source>
        <dbReference type="ARBA" id="ARBA00022908"/>
    </source>
</evidence>
<dbReference type="RefSeq" id="WP_230551095.1">
    <property type="nucleotide sequence ID" value="NZ_JAJISD010000005.1"/>
</dbReference>
<reference evidence="6 7" key="1">
    <citation type="submission" date="2021-11" db="EMBL/GenBank/DDBJ databases">
        <authorList>
            <person name="Lee D.-H."/>
            <person name="Kim S.-B."/>
        </authorList>
    </citation>
    <scope>NUCLEOTIDE SEQUENCE [LARGE SCALE GENOMIC DNA]</scope>
    <source>
        <strain evidence="6 7">KCTC 52223</strain>
    </source>
</reference>
<evidence type="ECO:0000313" key="6">
    <source>
        <dbReference type="EMBL" id="MCC8429896.1"/>
    </source>
</evidence>
<protein>
    <submittedName>
        <fullName evidence="6">Site-specific integrase</fullName>
    </submittedName>
</protein>
<dbReference type="PROSITE" id="PS51898">
    <property type="entry name" value="TYR_RECOMBINASE"/>
    <property type="match status" value="1"/>
</dbReference>
<keyword evidence="2" id="KW-0229">DNA integration</keyword>
<evidence type="ECO:0000256" key="3">
    <source>
        <dbReference type="ARBA" id="ARBA00023125"/>
    </source>
</evidence>
<evidence type="ECO:0000256" key="1">
    <source>
        <dbReference type="ARBA" id="ARBA00008857"/>
    </source>
</evidence>
<dbReference type="SUPFAM" id="SSF56349">
    <property type="entry name" value="DNA breaking-rejoining enzymes"/>
    <property type="match status" value="1"/>
</dbReference>
<dbReference type="InterPro" id="IPR002104">
    <property type="entry name" value="Integrase_catalytic"/>
</dbReference>
<sequence>MLHQQHFQTASLYTRAGTRKYLTPAERERFIAAAQAHPLRDVRLFCLTLAYTGCRISEALAITGTSIEAHDGFIALRSLKRRNRAIVFREVPVPLWLLAELAAFSREREVRETLWQISRSWAWALVKAVMREAEIPDGAHATPKGLRHGYGLHAIRSGVPITLVQRWLGHARLTTTAIYLQAMGDEEREIASRMWLS</sequence>
<evidence type="ECO:0000313" key="7">
    <source>
        <dbReference type="Proteomes" id="UP001198862"/>
    </source>
</evidence>
<dbReference type="Pfam" id="PF00589">
    <property type="entry name" value="Phage_integrase"/>
    <property type="match status" value="1"/>
</dbReference>
<comment type="similarity">
    <text evidence="1">Belongs to the 'phage' integrase family.</text>
</comment>
<dbReference type="InterPro" id="IPR013762">
    <property type="entry name" value="Integrase-like_cat_sf"/>
</dbReference>
<name>A0ABS8KUZ3_9HYPH</name>
<dbReference type="InterPro" id="IPR011010">
    <property type="entry name" value="DNA_brk_join_enz"/>
</dbReference>
<keyword evidence="7" id="KW-1185">Reference proteome</keyword>
<dbReference type="PANTHER" id="PTHR30349">
    <property type="entry name" value="PHAGE INTEGRASE-RELATED"/>
    <property type="match status" value="1"/>
</dbReference>